<accession>A0ABS9CV85</accession>
<dbReference type="SUPFAM" id="SSF53850">
    <property type="entry name" value="Periplasmic binding protein-like II"/>
    <property type="match status" value="1"/>
</dbReference>
<dbReference type="InterPro" id="IPR058163">
    <property type="entry name" value="LysR-type_TF_proteobact-type"/>
</dbReference>
<evidence type="ECO:0000256" key="4">
    <source>
        <dbReference type="ARBA" id="ARBA00023163"/>
    </source>
</evidence>
<proteinExistence type="inferred from homology"/>
<evidence type="ECO:0000313" key="7">
    <source>
        <dbReference type="Proteomes" id="UP001200557"/>
    </source>
</evidence>
<dbReference type="InterPro" id="IPR000847">
    <property type="entry name" value="LysR_HTH_N"/>
</dbReference>
<dbReference type="PRINTS" id="PR00039">
    <property type="entry name" value="HTHLYSR"/>
</dbReference>
<organism evidence="6 7">
    <name type="scientific">Octadecabacter dasysiphoniae</name>
    <dbReference type="NCBI Taxonomy" id="2909341"/>
    <lineage>
        <taxon>Bacteria</taxon>
        <taxon>Pseudomonadati</taxon>
        <taxon>Pseudomonadota</taxon>
        <taxon>Alphaproteobacteria</taxon>
        <taxon>Rhodobacterales</taxon>
        <taxon>Roseobacteraceae</taxon>
        <taxon>Octadecabacter</taxon>
    </lineage>
</organism>
<reference evidence="6 7" key="1">
    <citation type="submission" date="2022-01" db="EMBL/GenBank/DDBJ databases">
        <title>Octadecabacter sp. nov., isolated from a marine alga.</title>
        <authorList>
            <person name="Jin M.S."/>
            <person name="Kim H.M."/>
            <person name="Han D.M."/>
            <person name="Jung J.J."/>
            <person name="Jeon C.O."/>
        </authorList>
    </citation>
    <scope>NUCLEOTIDE SEQUENCE [LARGE SCALE GENOMIC DNA]</scope>
    <source>
        <strain evidence="6 7">G9-8</strain>
    </source>
</reference>
<dbReference type="EMBL" id="JAKGAQ010000001">
    <property type="protein sequence ID" value="MCF2870744.1"/>
    <property type="molecule type" value="Genomic_DNA"/>
</dbReference>
<dbReference type="Gene3D" id="1.10.10.10">
    <property type="entry name" value="Winged helix-like DNA-binding domain superfamily/Winged helix DNA-binding domain"/>
    <property type="match status" value="1"/>
</dbReference>
<sequence length="292" mass="32197">MQNLNLNSLRIFAAAARHGNFLLASAELKLSQGAVSQRIKQLELELGLQLFEREARGVSLTKAGQELAQTVEKALGLLEQTTRRIKTFGSEITMHVSPSIARKWLTPRLPRFSRQHPDVQLSIEARADVLARPLHHNEIAMRHGKGFPAVAGQHMSALVEVELIAVCNPDLGGLGPTPDIQRILTAPLIQDTHRRWDTLLERWHTTTLSEPLNFNSASLAIDAAVNGQGVAIVPSLFVQDDIAAGRLRKIWTAQDPSGEHLFLVWPKQSIALHPMKDVLAWIEGEFGLDASA</sequence>
<keyword evidence="7" id="KW-1185">Reference proteome</keyword>
<keyword evidence="3" id="KW-0238">DNA-binding</keyword>
<comment type="similarity">
    <text evidence="1">Belongs to the LysR transcriptional regulatory family.</text>
</comment>
<feature type="domain" description="HTH lysR-type" evidence="5">
    <location>
        <begin position="4"/>
        <end position="61"/>
    </location>
</feature>
<protein>
    <submittedName>
        <fullName evidence="6">LysR substrate-binding domain-containing protein</fullName>
    </submittedName>
</protein>
<evidence type="ECO:0000256" key="2">
    <source>
        <dbReference type="ARBA" id="ARBA00023015"/>
    </source>
</evidence>
<evidence type="ECO:0000256" key="3">
    <source>
        <dbReference type="ARBA" id="ARBA00023125"/>
    </source>
</evidence>
<dbReference type="SUPFAM" id="SSF46785">
    <property type="entry name" value="Winged helix' DNA-binding domain"/>
    <property type="match status" value="1"/>
</dbReference>
<dbReference type="Pfam" id="PF00126">
    <property type="entry name" value="HTH_1"/>
    <property type="match status" value="1"/>
</dbReference>
<comment type="caution">
    <text evidence="6">The sequence shown here is derived from an EMBL/GenBank/DDBJ whole genome shotgun (WGS) entry which is preliminary data.</text>
</comment>
<name>A0ABS9CV85_9RHOB</name>
<evidence type="ECO:0000313" key="6">
    <source>
        <dbReference type="EMBL" id="MCF2870744.1"/>
    </source>
</evidence>
<dbReference type="Gene3D" id="3.40.190.10">
    <property type="entry name" value="Periplasmic binding protein-like II"/>
    <property type="match status" value="2"/>
</dbReference>
<dbReference type="InterPro" id="IPR036388">
    <property type="entry name" value="WH-like_DNA-bd_sf"/>
</dbReference>
<dbReference type="Proteomes" id="UP001200557">
    <property type="component" value="Unassembled WGS sequence"/>
</dbReference>
<dbReference type="InterPro" id="IPR005119">
    <property type="entry name" value="LysR_subst-bd"/>
</dbReference>
<keyword evidence="2" id="KW-0805">Transcription regulation</keyword>
<gene>
    <name evidence="6" type="ORF">L0664_06665</name>
</gene>
<dbReference type="PANTHER" id="PTHR30537">
    <property type="entry name" value="HTH-TYPE TRANSCRIPTIONAL REGULATOR"/>
    <property type="match status" value="1"/>
</dbReference>
<dbReference type="InterPro" id="IPR036390">
    <property type="entry name" value="WH_DNA-bd_sf"/>
</dbReference>
<evidence type="ECO:0000259" key="5">
    <source>
        <dbReference type="PROSITE" id="PS50931"/>
    </source>
</evidence>
<evidence type="ECO:0000256" key="1">
    <source>
        <dbReference type="ARBA" id="ARBA00009437"/>
    </source>
</evidence>
<dbReference type="PANTHER" id="PTHR30537:SF79">
    <property type="entry name" value="TRANSCRIPTIONAL REGULATOR-RELATED"/>
    <property type="match status" value="1"/>
</dbReference>
<dbReference type="Pfam" id="PF03466">
    <property type="entry name" value="LysR_substrate"/>
    <property type="match status" value="1"/>
</dbReference>
<dbReference type="PROSITE" id="PS50931">
    <property type="entry name" value="HTH_LYSR"/>
    <property type="match status" value="1"/>
</dbReference>
<keyword evidence="4" id="KW-0804">Transcription</keyword>
<dbReference type="RefSeq" id="WP_235224838.1">
    <property type="nucleotide sequence ID" value="NZ_JAKGAQ010000001.1"/>
</dbReference>